<evidence type="ECO:0000259" key="4">
    <source>
        <dbReference type="Pfam" id="PF13193"/>
    </source>
</evidence>
<dbReference type="EMBL" id="CAEZYU010000169">
    <property type="protein sequence ID" value="CAB4762177.1"/>
    <property type="molecule type" value="Genomic_DNA"/>
</dbReference>
<dbReference type="InterPro" id="IPR000873">
    <property type="entry name" value="AMP-dep_synth/lig_dom"/>
</dbReference>
<feature type="domain" description="AMP-dependent synthetase/ligase" evidence="3">
    <location>
        <begin position="67"/>
        <end position="224"/>
    </location>
</feature>
<dbReference type="InterPro" id="IPR045851">
    <property type="entry name" value="AMP-bd_C_sf"/>
</dbReference>
<dbReference type="GO" id="GO:0031956">
    <property type="term" value="F:medium-chain fatty acid-CoA ligase activity"/>
    <property type="evidence" value="ECO:0007669"/>
    <property type="project" value="TreeGrafter"/>
</dbReference>
<reference evidence="5" key="1">
    <citation type="submission" date="2020-05" db="EMBL/GenBank/DDBJ databases">
        <authorList>
            <person name="Chiriac C."/>
            <person name="Salcher M."/>
            <person name="Ghai R."/>
            <person name="Kavagutti S V."/>
        </authorList>
    </citation>
    <scope>NUCLEOTIDE SEQUENCE</scope>
</reference>
<dbReference type="Pfam" id="PF13193">
    <property type="entry name" value="AMP-binding_C"/>
    <property type="match status" value="1"/>
</dbReference>
<protein>
    <submittedName>
        <fullName evidence="5">Unannotated protein</fullName>
    </submittedName>
</protein>
<dbReference type="InterPro" id="IPR042099">
    <property type="entry name" value="ANL_N_sf"/>
</dbReference>
<feature type="domain" description="AMP-binding enzyme C-terminal" evidence="4">
    <location>
        <begin position="289"/>
        <end position="364"/>
    </location>
</feature>
<dbReference type="PANTHER" id="PTHR43201:SF5">
    <property type="entry name" value="MEDIUM-CHAIN ACYL-COA LIGASE ACSF2, MITOCHONDRIAL"/>
    <property type="match status" value="1"/>
</dbReference>
<comment type="similarity">
    <text evidence="1">Belongs to the ATP-dependent AMP-binding enzyme family.</text>
</comment>
<dbReference type="Gene3D" id="3.30.300.30">
    <property type="match status" value="1"/>
</dbReference>
<proteinExistence type="inferred from homology"/>
<sequence length="383" mass="40616">MRELIALDLPAGPAFLHALTDAWERGDAVLPLDPKAPRAFTEAVLREMQPAALIDATGERHALPGSRPVEQDDAFVVMTSGTTGTPKGAVHTHAAVEYGAFCSSTAAGVIADSCWLACLPLSHVGGLSVVTRAILTGTGLKMLDRAEPSAIAQAQIEGATHVSLVPTLLGRINPELFHTILLGGSVIPRERPKNCIATYGLTETFGGVVYDGLALNGVEVRTTTAGLIELRSPTLLRCYRDGSDPLDAQGWLRTGDLGQIDSETGVLSVHGRSDEMILTGGEKVWPHSVETVLVSHVGVSEVAVIGVADPEWGQRVVALVVPAQGQLPPTLEEARELVREQLPVAAAPKEIRLVDSLPRTSVGKLRRMRLMEQLSSGERSTNG</sequence>
<evidence type="ECO:0000256" key="2">
    <source>
        <dbReference type="ARBA" id="ARBA00022598"/>
    </source>
</evidence>
<evidence type="ECO:0000313" key="5">
    <source>
        <dbReference type="EMBL" id="CAB4762177.1"/>
    </source>
</evidence>
<name>A0A6J6UUN3_9ZZZZ</name>
<accession>A0A6J6UUN3</accession>
<dbReference type="PROSITE" id="PS00455">
    <property type="entry name" value="AMP_BINDING"/>
    <property type="match status" value="1"/>
</dbReference>
<dbReference type="InterPro" id="IPR025110">
    <property type="entry name" value="AMP-bd_C"/>
</dbReference>
<dbReference type="AlphaFoldDB" id="A0A6J6UUN3"/>
<dbReference type="SUPFAM" id="SSF56801">
    <property type="entry name" value="Acetyl-CoA synthetase-like"/>
    <property type="match status" value="1"/>
</dbReference>
<evidence type="ECO:0000259" key="3">
    <source>
        <dbReference type="Pfam" id="PF00501"/>
    </source>
</evidence>
<keyword evidence="2" id="KW-0436">Ligase</keyword>
<evidence type="ECO:0000256" key="1">
    <source>
        <dbReference type="ARBA" id="ARBA00006432"/>
    </source>
</evidence>
<dbReference type="Pfam" id="PF00501">
    <property type="entry name" value="AMP-binding"/>
    <property type="match status" value="1"/>
</dbReference>
<gene>
    <name evidence="5" type="ORF">UFOPK2766_02280</name>
</gene>
<dbReference type="Gene3D" id="3.40.50.12780">
    <property type="entry name" value="N-terminal domain of ligase-like"/>
    <property type="match status" value="1"/>
</dbReference>
<dbReference type="InterPro" id="IPR020845">
    <property type="entry name" value="AMP-binding_CS"/>
</dbReference>
<dbReference type="GO" id="GO:0006631">
    <property type="term" value="P:fatty acid metabolic process"/>
    <property type="evidence" value="ECO:0007669"/>
    <property type="project" value="TreeGrafter"/>
</dbReference>
<organism evidence="5">
    <name type="scientific">freshwater metagenome</name>
    <dbReference type="NCBI Taxonomy" id="449393"/>
    <lineage>
        <taxon>unclassified sequences</taxon>
        <taxon>metagenomes</taxon>
        <taxon>ecological metagenomes</taxon>
    </lineage>
</organism>
<dbReference type="PANTHER" id="PTHR43201">
    <property type="entry name" value="ACYL-COA SYNTHETASE"/>
    <property type="match status" value="1"/>
</dbReference>